<dbReference type="RefSeq" id="WP_255037390.1">
    <property type="nucleotide sequence ID" value="NZ_RJUF01000033.1"/>
</dbReference>
<keyword evidence="3" id="KW-1185">Reference proteome</keyword>
<gene>
    <name evidence="2" type="ORF">EGI31_11655</name>
</gene>
<reference evidence="2 3" key="1">
    <citation type="submission" date="2018-11" db="EMBL/GenBank/DDBJ databases">
        <title>Novel bacteria species description.</title>
        <authorList>
            <person name="Han J.-H."/>
        </authorList>
    </citation>
    <scope>NUCLEOTIDE SEQUENCE [LARGE SCALE GENOMIC DNA]</scope>
    <source>
        <strain evidence="2 3">KCTC23259</strain>
    </source>
</reference>
<name>A0AAE3KT02_9BACT</name>
<evidence type="ECO:0000313" key="2">
    <source>
        <dbReference type="EMBL" id="MCP9763613.1"/>
    </source>
</evidence>
<dbReference type="Pfam" id="PF13480">
    <property type="entry name" value="Acetyltransf_6"/>
    <property type="match status" value="1"/>
</dbReference>
<proteinExistence type="predicted"/>
<dbReference type="Gene3D" id="3.40.630.30">
    <property type="match status" value="1"/>
</dbReference>
<dbReference type="SUPFAM" id="SSF55729">
    <property type="entry name" value="Acyl-CoA N-acyltransferases (Nat)"/>
    <property type="match status" value="1"/>
</dbReference>
<comment type="caution">
    <text evidence="2">The sequence shown here is derived from an EMBL/GenBank/DDBJ whole genome shotgun (WGS) entry which is preliminary data.</text>
</comment>
<organism evidence="2 3">
    <name type="scientific">Lacihabitans soyangensis</name>
    <dbReference type="NCBI Taxonomy" id="869394"/>
    <lineage>
        <taxon>Bacteria</taxon>
        <taxon>Pseudomonadati</taxon>
        <taxon>Bacteroidota</taxon>
        <taxon>Cytophagia</taxon>
        <taxon>Cytophagales</taxon>
        <taxon>Leadbetterellaceae</taxon>
        <taxon>Lacihabitans</taxon>
    </lineage>
</organism>
<evidence type="ECO:0000313" key="3">
    <source>
        <dbReference type="Proteomes" id="UP001204144"/>
    </source>
</evidence>
<feature type="domain" description="BioF2-like acetyltransferase" evidence="1">
    <location>
        <begin position="134"/>
        <end position="199"/>
    </location>
</feature>
<dbReference type="InterPro" id="IPR016181">
    <property type="entry name" value="Acyl_CoA_acyltransferase"/>
</dbReference>
<dbReference type="InterPro" id="IPR038740">
    <property type="entry name" value="BioF2-like_GNAT_dom"/>
</dbReference>
<protein>
    <submittedName>
        <fullName evidence="2">GNAT family N-acetyltransferase</fullName>
    </submittedName>
</protein>
<dbReference type="EMBL" id="RJUF01000033">
    <property type="protein sequence ID" value="MCP9763613.1"/>
    <property type="molecule type" value="Genomic_DNA"/>
</dbReference>
<accession>A0AAE3KT02</accession>
<evidence type="ECO:0000259" key="1">
    <source>
        <dbReference type="Pfam" id="PF13480"/>
    </source>
</evidence>
<dbReference type="Proteomes" id="UP001204144">
    <property type="component" value="Unassembled WGS sequence"/>
</dbReference>
<sequence>MKVFFSENNVDYGTYTFNYAIYAQKESQAELTEIYDKGFLPYTGNINIECELFYLARSLRVDLQNFDDTSENRRVSRLVEPLDIRLELLEKRTFDTKDPEFVAFCSNYINERIGEDNMSLERWDYILKQETGTHFFKFSNSEKVLGYVLAAINDDLVHYWFAFFDTQYMRTHSLGKWMMWRVIRWSKDHNKKNIYLGTAYKPAALYKIRDHKGLEFWDGQKWNTDTKILKDWCQTDLEPKPSDRFKLLEEPNKFLSEL</sequence>
<dbReference type="AlphaFoldDB" id="A0AAE3KT02"/>